<dbReference type="AlphaFoldDB" id="A0A8T3BTV4"/>
<dbReference type="Proteomes" id="UP000829196">
    <property type="component" value="Unassembled WGS sequence"/>
</dbReference>
<comment type="caution">
    <text evidence="1">The sequence shown here is derived from an EMBL/GenBank/DDBJ whole genome shotgun (WGS) entry which is preliminary data.</text>
</comment>
<dbReference type="OrthoDB" id="10575724at2759"/>
<sequence length="86" mass="9658">MEPIIATISILSIGEKQMLPNNSNRIHDPSFSSNPCDSHKALSQMVITDVNTNYTNPFQSMIVNEQVNDIIIERDEPLLSENDLSQ</sequence>
<name>A0A8T3BTV4_DENNO</name>
<gene>
    <name evidence="1" type="ORF">KFK09_004759</name>
</gene>
<dbReference type="EMBL" id="JAGYWB010000005">
    <property type="protein sequence ID" value="KAI0522380.1"/>
    <property type="molecule type" value="Genomic_DNA"/>
</dbReference>
<proteinExistence type="predicted"/>
<keyword evidence="2" id="KW-1185">Reference proteome</keyword>
<organism evidence="1 2">
    <name type="scientific">Dendrobium nobile</name>
    <name type="common">Orchid</name>
    <dbReference type="NCBI Taxonomy" id="94219"/>
    <lineage>
        <taxon>Eukaryota</taxon>
        <taxon>Viridiplantae</taxon>
        <taxon>Streptophyta</taxon>
        <taxon>Embryophyta</taxon>
        <taxon>Tracheophyta</taxon>
        <taxon>Spermatophyta</taxon>
        <taxon>Magnoliopsida</taxon>
        <taxon>Liliopsida</taxon>
        <taxon>Asparagales</taxon>
        <taxon>Orchidaceae</taxon>
        <taxon>Epidendroideae</taxon>
        <taxon>Malaxideae</taxon>
        <taxon>Dendrobiinae</taxon>
        <taxon>Dendrobium</taxon>
    </lineage>
</organism>
<accession>A0A8T3BTV4</accession>
<reference evidence="1" key="1">
    <citation type="journal article" date="2022" name="Front. Genet.">
        <title>Chromosome-Scale Assembly of the Dendrobium nobile Genome Provides Insights Into the Molecular Mechanism of the Biosynthesis of the Medicinal Active Ingredient of Dendrobium.</title>
        <authorList>
            <person name="Xu Q."/>
            <person name="Niu S.-C."/>
            <person name="Li K.-L."/>
            <person name="Zheng P.-J."/>
            <person name="Zhang X.-J."/>
            <person name="Jia Y."/>
            <person name="Liu Y."/>
            <person name="Niu Y.-X."/>
            <person name="Yu L.-H."/>
            <person name="Chen D.-F."/>
            <person name="Zhang G.-Q."/>
        </authorList>
    </citation>
    <scope>NUCLEOTIDE SEQUENCE</scope>
    <source>
        <tissue evidence="1">Leaf</tissue>
    </source>
</reference>
<protein>
    <submittedName>
        <fullName evidence="1">Uncharacterized protein</fullName>
    </submittedName>
</protein>
<evidence type="ECO:0000313" key="2">
    <source>
        <dbReference type="Proteomes" id="UP000829196"/>
    </source>
</evidence>
<evidence type="ECO:0000313" key="1">
    <source>
        <dbReference type="EMBL" id="KAI0522380.1"/>
    </source>
</evidence>